<proteinExistence type="predicted"/>
<dbReference type="EMBL" id="CABWIK020000056">
    <property type="protein sequence ID" value="CAB3974291.1"/>
    <property type="molecule type" value="Genomic_DNA"/>
</dbReference>
<evidence type="ECO:0000313" key="2">
    <source>
        <dbReference type="Proteomes" id="UP000494322"/>
    </source>
</evidence>
<dbReference type="Proteomes" id="UP000494322">
    <property type="component" value="Unassembled WGS sequence"/>
</dbReference>
<evidence type="ECO:0000313" key="1">
    <source>
        <dbReference type="EMBL" id="CAB3974291.1"/>
    </source>
</evidence>
<organism evidence="1 2">
    <name type="scientific">Burkholderia cenocepacia</name>
    <dbReference type="NCBI Taxonomy" id="95486"/>
    <lineage>
        <taxon>Bacteria</taxon>
        <taxon>Pseudomonadati</taxon>
        <taxon>Pseudomonadota</taxon>
        <taxon>Betaproteobacteria</taxon>
        <taxon>Burkholderiales</taxon>
        <taxon>Burkholderiaceae</taxon>
        <taxon>Burkholderia</taxon>
        <taxon>Burkholderia cepacia complex</taxon>
    </lineage>
</organism>
<gene>
    <name evidence="1" type="ORF">BCO9919_06195</name>
</gene>
<reference evidence="1 2" key="1">
    <citation type="submission" date="2020-04" db="EMBL/GenBank/DDBJ databases">
        <authorList>
            <person name="Depoorter E."/>
        </authorList>
    </citation>
    <scope>NUCLEOTIDE SEQUENCE [LARGE SCALE GENOMIC DNA]</scope>
    <source>
        <strain evidence="1 2">BCC0132</strain>
    </source>
</reference>
<sequence>MPTADIQAHQRYIVPYETWLQSMRIVPRA</sequence>
<protein>
    <submittedName>
        <fullName evidence="1">Uncharacterized protein</fullName>
    </submittedName>
</protein>
<name>A0A6J5JSU6_9BURK</name>
<accession>A0A6J5JSU6</accession>
<dbReference type="AlphaFoldDB" id="A0A6J5JSU6"/>